<comment type="cofactor">
    <cofactor evidence="1">
        <name>Mg(2+)</name>
        <dbReference type="ChEBI" id="CHEBI:18420"/>
    </cofactor>
</comment>
<dbReference type="Gene3D" id="3.20.20.60">
    <property type="entry name" value="Phosphoenolpyruvate-binding domains"/>
    <property type="match status" value="1"/>
</dbReference>
<organism evidence="5 6">
    <name type="scientific">Prauserella alba</name>
    <dbReference type="NCBI Taxonomy" id="176898"/>
    <lineage>
        <taxon>Bacteria</taxon>
        <taxon>Bacillati</taxon>
        <taxon>Actinomycetota</taxon>
        <taxon>Actinomycetes</taxon>
        <taxon>Pseudonocardiales</taxon>
        <taxon>Pseudonocardiaceae</taxon>
        <taxon>Prauserella</taxon>
    </lineage>
</organism>
<evidence type="ECO:0000256" key="3">
    <source>
        <dbReference type="ARBA" id="ARBA00022842"/>
    </source>
</evidence>
<dbReference type="InterPro" id="IPR011206">
    <property type="entry name" value="Citrate_lyase_beta/mcl1/mcl2"/>
</dbReference>
<dbReference type="Proteomes" id="UP001500467">
    <property type="component" value="Unassembled WGS sequence"/>
</dbReference>
<dbReference type="PIRSF" id="PIRSF015582">
    <property type="entry name" value="Cit_lyase_B"/>
    <property type="match status" value="1"/>
</dbReference>
<evidence type="ECO:0000313" key="6">
    <source>
        <dbReference type="Proteomes" id="UP001500467"/>
    </source>
</evidence>
<dbReference type="GO" id="GO:0016829">
    <property type="term" value="F:lyase activity"/>
    <property type="evidence" value="ECO:0007669"/>
    <property type="project" value="UniProtKB-KW"/>
</dbReference>
<keyword evidence="5" id="KW-0456">Lyase</keyword>
<proteinExistence type="predicted"/>
<dbReference type="InterPro" id="IPR015813">
    <property type="entry name" value="Pyrv/PenolPyrv_kinase-like_dom"/>
</dbReference>
<feature type="domain" description="HpcH/HpaI aldolase/citrate lyase" evidence="4">
    <location>
        <begin position="9"/>
        <end position="222"/>
    </location>
</feature>
<dbReference type="PANTHER" id="PTHR32308:SF10">
    <property type="entry name" value="CITRATE LYASE SUBUNIT BETA"/>
    <property type="match status" value="1"/>
</dbReference>
<accession>A0ABN1VH96</accession>
<reference evidence="5 6" key="1">
    <citation type="journal article" date="2019" name="Int. J. Syst. Evol. Microbiol.">
        <title>The Global Catalogue of Microorganisms (GCM) 10K type strain sequencing project: providing services to taxonomists for standard genome sequencing and annotation.</title>
        <authorList>
            <consortium name="The Broad Institute Genomics Platform"/>
            <consortium name="The Broad Institute Genome Sequencing Center for Infectious Disease"/>
            <person name="Wu L."/>
            <person name="Ma J."/>
        </authorList>
    </citation>
    <scope>NUCLEOTIDE SEQUENCE [LARGE SCALE GENOMIC DNA]</scope>
    <source>
        <strain evidence="5 6">JCM 13022</strain>
    </source>
</reference>
<dbReference type="Pfam" id="PF03328">
    <property type="entry name" value="HpcH_HpaI"/>
    <property type="match status" value="1"/>
</dbReference>
<dbReference type="PANTHER" id="PTHR32308">
    <property type="entry name" value="LYASE BETA SUBUNIT, PUTATIVE (AFU_ORTHOLOGUE AFUA_4G13030)-RELATED"/>
    <property type="match status" value="1"/>
</dbReference>
<evidence type="ECO:0000256" key="1">
    <source>
        <dbReference type="ARBA" id="ARBA00001946"/>
    </source>
</evidence>
<dbReference type="InterPro" id="IPR005000">
    <property type="entry name" value="Aldolase/citrate-lyase_domain"/>
</dbReference>
<dbReference type="InterPro" id="IPR040442">
    <property type="entry name" value="Pyrv_kinase-like_dom_sf"/>
</dbReference>
<evidence type="ECO:0000313" key="5">
    <source>
        <dbReference type="EMBL" id="GAA1209606.1"/>
    </source>
</evidence>
<dbReference type="SUPFAM" id="SSF51621">
    <property type="entry name" value="Phosphoenolpyruvate/pyruvate domain"/>
    <property type="match status" value="1"/>
</dbReference>
<keyword evidence="2" id="KW-0479">Metal-binding</keyword>
<comment type="caution">
    <text evidence="5">The sequence shown here is derived from an EMBL/GenBank/DDBJ whole genome shotgun (WGS) entry which is preliminary data.</text>
</comment>
<gene>
    <name evidence="5" type="ORF">GCM10009675_32400</name>
</gene>
<protein>
    <submittedName>
        <fullName evidence="5">CoA ester lyase</fullName>
    </submittedName>
</protein>
<dbReference type="RefSeq" id="WP_253859279.1">
    <property type="nucleotide sequence ID" value="NZ_BAAALM010000012.1"/>
</dbReference>
<name>A0ABN1VH96_9PSEU</name>
<evidence type="ECO:0000259" key="4">
    <source>
        <dbReference type="Pfam" id="PF03328"/>
    </source>
</evidence>
<keyword evidence="3" id="KW-0460">Magnesium</keyword>
<evidence type="ECO:0000256" key="2">
    <source>
        <dbReference type="ARBA" id="ARBA00022723"/>
    </source>
</evidence>
<sequence>MSTSVTVTALYAPASRPELLPKALNSGADAVLVDLEDAVLAGRKDAARTNALALLDELPNEPDVQIRVNHPRGEHGTRDLSALGRHPALRQGRVGLRLPKVSTPDDVDVALELLAIDDVGSAPPMHCLLESAEGVENATAIARHPAVIGLALGEADLAAELSLEGEEAHSWIRSRIVVAAASAGLPAPAMAVYTDLNDLSGLAESCVRGKALGMFGRSALHPKQLPTIKEAFAPTEDEVRKAREVVTAAASGEADETGALALPDGRFIDAPIIESARRTLQLVERLS</sequence>
<keyword evidence="6" id="KW-1185">Reference proteome</keyword>
<dbReference type="EMBL" id="BAAALM010000012">
    <property type="protein sequence ID" value="GAA1209606.1"/>
    <property type="molecule type" value="Genomic_DNA"/>
</dbReference>